<gene>
    <name evidence="2" type="ORF">ACH5RR_023016</name>
</gene>
<name>A0ABD2ZAZ7_9GENT</name>
<dbReference type="Gene3D" id="3.90.640.80">
    <property type="match status" value="1"/>
</dbReference>
<dbReference type="PROSITE" id="PS52007">
    <property type="entry name" value="PADR1"/>
    <property type="match status" value="1"/>
</dbReference>
<evidence type="ECO:0000259" key="1">
    <source>
        <dbReference type="Pfam" id="PF21728"/>
    </source>
</evidence>
<dbReference type="SMART" id="SM01335">
    <property type="entry name" value="PADR1"/>
    <property type="match status" value="1"/>
</dbReference>
<sequence>MDCFQLVDDLIDDLTDKVNGVTTKDLFKMVEDNGYCSFGSPIDVAHQCADGMLFGAITSKCKACEGSLMYLSGWYYCYRNISKKCHGDHFSRDAVRKKRRWIISLEIANKFLVEDYVRKINFGSSLEISDVNEELFISPEDFKKIFEELKQNRGLTRIDFSILERLDDLRIGSGFTALLAIQEWNSLKNGMSSTDVDVEELKSDYLHAVHLLKESFFGVLGQIDIDKDVEQAVKLLRSLEEIVMASHLANLQYGVDLNNHVRFYDFLCKNKRSDEDKQYFKSACELFRIFLTDGEYSSFKEISRHCVDGEKLKFAQHGKLCFMHSLCERFSLEVKKKSESDMETRTIEGEGNSWHWFFEETAKIIYKGITPHIDVGNDFDKFVSAHSKNTSLKNQAVFKCYQEVCEKLIKDDFTSQQYNERKLETLIVWV</sequence>
<evidence type="ECO:0000313" key="3">
    <source>
        <dbReference type="Proteomes" id="UP001630127"/>
    </source>
</evidence>
<dbReference type="EMBL" id="JBJUIK010000010">
    <property type="protein sequence ID" value="KAL3516114.1"/>
    <property type="molecule type" value="Genomic_DNA"/>
</dbReference>
<evidence type="ECO:0000313" key="2">
    <source>
        <dbReference type="EMBL" id="KAL3516114.1"/>
    </source>
</evidence>
<feature type="domain" description="PARP1-like PADR1" evidence="1">
    <location>
        <begin position="9"/>
        <end position="55"/>
    </location>
</feature>
<organism evidence="2 3">
    <name type="scientific">Cinchona calisaya</name>
    <dbReference type="NCBI Taxonomy" id="153742"/>
    <lineage>
        <taxon>Eukaryota</taxon>
        <taxon>Viridiplantae</taxon>
        <taxon>Streptophyta</taxon>
        <taxon>Embryophyta</taxon>
        <taxon>Tracheophyta</taxon>
        <taxon>Spermatophyta</taxon>
        <taxon>Magnoliopsida</taxon>
        <taxon>eudicotyledons</taxon>
        <taxon>Gunneridae</taxon>
        <taxon>Pentapetalae</taxon>
        <taxon>asterids</taxon>
        <taxon>lamiids</taxon>
        <taxon>Gentianales</taxon>
        <taxon>Rubiaceae</taxon>
        <taxon>Cinchonoideae</taxon>
        <taxon>Cinchoneae</taxon>
        <taxon>Cinchona</taxon>
    </lineage>
</organism>
<proteinExistence type="predicted"/>
<protein>
    <recommendedName>
        <fullName evidence="1">PARP1-like PADR1 domain-containing protein</fullName>
    </recommendedName>
</protein>
<keyword evidence="3" id="KW-1185">Reference proteome</keyword>
<reference evidence="2 3" key="1">
    <citation type="submission" date="2024-11" db="EMBL/GenBank/DDBJ databases">
        <title>A near-complete genome assembly of Cinchona calisaya.</title>
        <authorList>
            <person name="Lian D.C."/>
            <person name="Zhao X.W."/>
            <person name="Wei L."/>
        </authorList>
    </citation>
    <scope>NUCLEOTIDE SEQUENCE [LARGE SCALE GENOMIC DNA]</scope>
    <source>
        <tissue evidence="2">Nenye</tissue>
    </source>
</reference>
<comment type="caution">
    <text evidence="2">The sequence shown here is derived from an EMBL/GenBank/DDBJ whole genome shotgun (WGS) entry which is preliminary data.</text>
</comment>
<dbReference type="Pfam" id="PF21728">
    <property type="entry name" value="PADR1_N"/>
    <property type="match status" value="1"/>
</dbReference>
<dbReference type="Proteomes" id="UP001630127">
    <property type="component" value="Unassembled WGS sequence"/>
</dbReference>
<accession>A0ABD2ZAZ7</accession>
<dbReference type="AlphaFoldDB" id="A0ABD2ZAZ7"/>
<dbReference type="InterPro" id="IPR049296">
    <property type="entry name" value="PARP1-like_PADR1_N"/>
</dbReference>